<gene>
    <name evidence="1" type="ORF">SAMN05444169_7240</name>
</gene>
<organism evidence="1 2">
    <name type="scientific">Bradyrhizobium erythrophlei</name>
    <dbReference type="NCBI Taxonomy" id="1437360"/>
    <lineage>
        <taxon>Bacteria</taxon>
        <taxon>Pseudomonadati</taxon>
        <taxon>Pseudomonadota</taxon>
        <taxon>Alphaproteobacteria</taxon>
        <taxon>Hyphomicrobiales</taxon>
        <taxon>Nitrobacteraceae</taxon>
        <taxon>Bradyrhizobium</taxon>
    </lineage>
</organism>
<dbReference type="EMBL" id="LT670818">
    <property type="protein sequence ID" value="SHH39795.1"/>
    <property type="molecule type" value="Genomic_DNA"/>
</dbReference>
<proteinExistence type="predicted"/>
<reference evidence="1 2" key="1">
    <citation type="submission" date="2016-11" db="EMBL/GenBank/DDBJ databases">
        <authorList>
            <person name="Jaros S."/>
            <person name="Januszkiewicz K."/>
            <person name="Wedrychowicz H."/>
        </authorList>
    </citation>
    <scope>NUCLEOTIDE SEQUENCE [LARGE SCALE GENOMIC DNA]</scope>
    <source>
        <strain evidence="1 2">GAS242</strain>
    </source>
</reference>
<sequence>MCNTPQYARNGAATRCVICAGKFGLIRHYSWRTALCSKKCAERFKTRREDDHKWLRRLQAAA</sequence>
<protein>
    <submittedName>
        <fullName evidence="1">Uncharacterized protein</fullName>
    </submittedName>
</protein>
<dbReference type="AlphaFoldDB" id="A0A1M5SMT3"/>
<dbReference type="Proteomes" id="UP000190675">
    <property type="component" value="Chromosome I"/>
</dbReference>
<accession>A0A1M5SMT3</accession>
<evidence type="ECO:0000313" key="2">
    <source>
        <dbReference type="Proteomes" id="UP000190675"/>
    </source>
</evidence>
<name>A0A1M5SMT3_9BRAD</name>
<evidence type="ECO:0000313" key="1">
    <source>
        <dbReference type="EMBL" id="SHH39795.1"/>
    </source>
</evidence>